<reference evidence="2 3" key="1">
    <citation type="submission" date="2021-05" db="EMBL/GenBank/DDBJ databases">
        <title>A Polyphasic approach of four new species of the genus Ohtaekwangia: Ohtaekwangia histidinii sp. nov., Ohtaekwangia cretensis sp. nov., Ohtaekwangia indiensis sp. nov., Ohtaekwangia reichenbachii sp. nov. from diverse environment.</title>
        <authorList>
            <person name="Octaviana S."/>
        </authorList>
    </citation>
    <scope>NUCLEOTIDE SEQUENCE [LARGE SCALE GENOMIC DNA]</scope>
    <source>
        <strain evidence="2 3">PWU37</strain>
    </source>
</reference>
<sequence length="223" mass="25118">MKNCSIALLLWVLSVCGVQAQTPEVFREKGYTLNFINQDPSFDPAVKARLIKTFFEVYPVLVDQYNKASLKEVTFFVDTTYKAVAEAGGGRVRFSPGWFKAHPGDIDVVTHEVMHIVQSYPHRAGPGWLTEGIADYVRYAYGVDNQGAGWSLPAYNPSQHYTNAYRITARFLAWLEKDIKPGLVKTLDNAMRTNTYTADIWSKQTGKTLDDLWTAYTTQASKS</sequence>
<comment type="caution">
    <text evidence="2">The sequence shown here is derived from an EMBL/GenBank/DDBJ whole genome shotgun (WGS) entry which is preliminary data.</text>
</comment>
<proteinExistence type="predicted"/>
<accession>A0AAP2DBQ5</accession>
<organism evidence="2 3">
    <name type="scientific">Dawidia soli</name>
    <dbReference type="NCBI Taxonomy" id="2782352"/>
    <lineage>
        <taxon>Bacteria</taxon>
        <taxon>Pseudomonadati</taxon>
        <taxon>Bacteroidota</taxon>
        <taxon>Cytophagia</taxon>
        <taxon>Cytophagales</taxon>
        <taxon>Chryseotaleaceae</taxon>
        <taxon>Dawidia</taxon>
    </lineage>
</organism>
<keyword evidence="3" id="KW-1185">Reference proteome</keyword>
<name>A0AAP2DBQ5_9BACT</name>
<dbReference type="PANTHER" id="PTHR33321:SF12">
    <property type="entry name" value="PLANT BASIC SECRETORY PROTEIN (BSP) FAMILY PROTEIN"/>
    <property type="match status" value="1"/>
</dbReference>
<protein>
    <submittedName>
        <fullName evidence="2">Secretory protein</fullName>
    </submittedName>
</protein>
<feature type="signal peptide" evidence="1">
    <location>
        <begin position="1"/>
        <end position="20"/>
    </location>
</feature>
<dbReference type="AlphaFoldDB" id="A0AAP2DBQ5"/>
<keyword evidence="1" id="KW-0732">Signal</keyword>
<evidence type="ECO:0000313" key="2">
    <source>
        <dbReference type="EMBL" id="MBT1688166.1"/>
    </source>
</evidence>
<evidence type="ECO:0000256" key="1">
    <source>
        <dbReference type="SAM" id="SignalP"/>
    </source>
</evidence>
<dbReference type="InterPro" id="IPR007541">
    <property type="entry name" value="Uncharacterised_BSP"/>
</dbReference>
<feature type="chain" id="PRO_5043034904" evidence="1">
    <location>
        <begin position="21"/>
        <end position="223"/>
    </location>
</feature>
<dbReference type="PANTHER" id="PTHR33321">
    <property type="match status" value="1"/>
</dbReference>
<dbReference type="Proteomes" id="UP001319180">
    <property type="component" value="Unassembled WGS sequence"/>
</dbReference>
<evidence type="ECO:0000313" key="3">
    <source>
        <dbReference type="Proteomes" id="UP001319180"/>
    </source>
</evidence>
<gene>
    <name evidence="2" type="ORF">KK078_16465</name>
</gene>
<dbReference type="EMBL" id="JAHESC010000023">
    <property type="protein sequence ID" value="MBT1688166.1"/>
    <property type="molecule type" value="Genomic_DNA"/>
</dbReference>
<dbReference type="RefSeq" id="WP_254091393.1">
    <property type="nucleotide sequence ID" value="NZ_JAHESC010000023.1"/>
</dbReference>
<dbReference type="Pfam" id="PF04450">
    <property type="entry name" value="BSP"/>
    <property type="match status" value="1"/>
</dbReference>